<organism evidence="3 4">
    <name type="scientific">Proteiniclasticum sediminis</name>
    <dbReference type="NCBI Taxonomy" id="2804028"/>
    <lineage>
        <taxon>Bacteria</taxon>
        <taxon>Bacillati</taxon>
        <taxon>Bacillota</taxon>
        <taxon>Clostridia</taxon>
        <taxon>Eubacteriales</taxon>
        <taxon>Clostridiaceae</taxon>
        <taxon>Proteiniclasticum</taxon>
    </lineage>
</organism>
<keyword evidence="2" id="KW-1133">Transmembrane helix</keyword>
<reference evidence="3" key="1">
    <citation type="submission" date="2021-04" db="EMBL/GenBank/DDBJ databases">
        <title>Proteiniclasticum sedimins sp. nov., an obligate anaerobic bacterium isolated from anaerobic sludge.</title>
        <authorList>
            <person name="Liu J."/>
        </authorList>
    </citation>
    <scope>NUCLEOTIDE SEQUENCE</scope>
    <source>
        <strain evidence="3">BAD-10</strain>
    </source>
</reference>
<evidence type="ECO:0008006" key="5">
    <source>
        <dbReference type="Google" id="ProtNLM"/>
    </source>
</evidence>
<evidence type="ECO:0000256" key="1">
    <source>
        <dbReference type="SAM" id="MobiDB-lite"/>
    </source>
</evidence>
<sequence>MRKRTSYYIGLILIIIGAGALYNSIFLDNLFSMRNMWPLFILLPGLFLETDYFANYRNRDASMLIPAGILTLMGGFFLVKQFVPIMDELTGSIFIVIVGFSLLQYYAAKPRDRGILIISLALILLGGFLGYARYVEEMPYWLNRDSIRAIAILLLGLYLVFRALGRDKKPDSTYRPREEYTRDRQSSQTPPPSSQTPSGDAGDKIEKEP</sequence>
<gene>
    <name evidence="3" type="ORF">KCG48_05285</name>
</gene>
<dbReference type="Proteomes" id="UP000675379">
    <property type="component" value="Unassembled WGS sequence"/>
</dbReference>
<feature type="transmembrane region" description="Helical" evidence="2">
    <location>
        <begin position="61"/>
        <end position="83"/>
    </location>
</feature>
<feature type="transmembrane region" description="Helical" evidence="2">
    <location>
        <begin position="89"/>
        <end position="108"/>
    </location>
</feature>
<dbReference type="EMBL" id="JAGSCS010000005">
    <property type="protein sequence ID" value="MBR0575753.1"/>
    <property type="molecule type" value="Genomic_DNA"/>
</dbReference>
<feature type="transmembrane region" description="Helical" evidence="2">
    <location>
        <begin position="115"/>
        <end position="134"/>
    </location>
</feature>
<keyword evidence="2" id="KW-0812">Transmembrane</keyword>
<dbReference type="AlphaFoldDB" id="A0A941CQ60"/>
<feature type="transmembrane region" description="Helical" evidence="2">
    <location>
        <begin position="37"/>
        <end position="54"/>
    </location>
</feature>
<feature type="transmembrane region" description="Helical" evidence="2">
    <location>
        <begin position="146"/>
        <end position="165"/>
    </location>
</feature>
<dbReference type="RefSeq" id="WP_211800361.1">
    <property type="nucleotide sequence ID" value="NZ_JAGSCS010000005.1"/>
</dbReference>
<feature type="compositionally biased region" description="Basic and acidic residues" evidence="1">
    <location>
        <begin position="168"/>
        <end position="185"/>
    </location>
</feature>
<name>A0A941CQ60_9CLOT</name>
<keyword evidence="4" id="KW-1185">Reference proteome</keyword>
<proteinExistence type="predicted"/>
<evidence type="ECO:0000313" key="3">
    <source>
        <dbReference type="EMBL" id="MBR0575753.1"/>
    </source>
</evidence>
<evidence type="ECO:0000313" key="4">
    <source>
        <dbReference type="Proteomes" id="UP000675379"/>
    </source>
</evidence>
<feature type="region of interest" description="Disordered" evidence="1">
    <location>
        <begin position="168"/>
        <end position="209"/>
    </location>
</feature>
<feature type="transmembrane region" description="Helical" evidence="2">
    <location>
        <begin position="7"/>
        <end position="25"/>
    </location>
</feature>
<keyword evidence="2" id="KW-0472">Membrane</keyword>
<protein>
    <recommendedName>
        <fullName evidence="5">DUF5668 domain-containing protein</fullName>
    </recommendedName>
</protein>
<comment type="caution">
    <text evidence="3">The sequence shown here is derived from an EMBL/GenBank/DDBJ whole genome shotgun (WGS) entry which is preliminary data.</text>
</comment>
<evidence type="ECO:0000256" key="2">
    <source>
        <dbReference type="SAM" id="Phobius"/>
    </source>
</evidence>
<accession>A0A941CQ60</accession>